<dbReference type="EC" id="7.2.1.4" evidence="10"/>
<evidence type="ECO:0000256" key="7">
    <source>
        <dbReference type="ARBA" id="ARBA00022989"/>
    </source>
</evidence>
<sequence length="82" mass="9348">MGEDEKTPVPQVIMDPKDYEALMQRLDELETKVENTNAEVYQTAGRKVGRDTGILYGLTIGLILYNIFPLIIKLIDYLSMLK</sequence>
<dbReference type="Proteomes" id="UP000009296">
    <property type="component" value="Chromosome"/>
</dbReference>
<dbReference type="eggNOG" id="arCOG03380">
    <property type="taxonomic scope" value="Archaea"/>
</dbReference>
<dbReference type="GO" id="GO:0032259">
    <property type="term" value="P:methylation"/>
    <property type="evidence" value="ECO:0007669"/>
    <property type="project" value="UniProtKB-KW"/>
</dbReference>
<comment type="subunit">
    <text evidence="10">The complex is composed of 8 subunits; MtrA, MtrB, MtrC, MtrD, MtrE, MtrF, MtrG and MtrH.</text>
</comment>
<keyword evidence="2 10" id="KW-0554">One-carbon metabolism</keyword>
<dbReference type="HAMAP" id="MF_01500">
    <property type="entry name" value="MtrG"/>
    <property type="match status" value="1"/>
</dbReference>
<dbReference type="GO" id="GO:0006730">
    <property type="term" value="P:one-carbon metabolic process"/>
    <property type="evidence" value="ECO:0007669"/>
    <property type="project" value="UniProtKB-UniRule"/>
</dbReference>
<dbReference type="HOGENOM" id="CLU_191926_0_0_2"/>
<dbReference type="GO" id="GO:0005886">
    <property type="term" value="C:plasma membrane"/>
    <property type="evidence" value="ECO:0007669"/>
    <property type="project" value="UniProtKB-SubCell"/>
</dbReference>
<comment type="function">
    <text evidence="10">Part of a complex that catalyzes the formation of methyl-coenzyme M and tetrahydromethanopterin from coenzyme M and methyl-tetrahydromethanopterin. This is an energy-conserving, sodium-ion translocating step.</text>
</comment>
<dbReference type="KEGG" id="mok:Metok_0949"/>
<dbReference type="EMBL" id="CP002792">
    <property type="protein sequence ID" value="AEH06919.1"/>
    <property type="molecule type" value="Genomic_DNA"/>
</dbReference>
<keyword evidence="12" id="KW-1185">Reference proteome</keyword>
<name>F8ALH2_METOI</name>
<comment type="catalytic activity">
    <reaction evidence="10">
        <text>5-methyl-5,6,7,8-tetrahydromethanopterin + coenzyme M + 2 Na(+)(in) = 5,6,7,8-tetrahydromethanopterin + methyl-coenzyme M + 2 Na(+)(out)</text>
        <dbReference type="Rhea" id="RHEA:53492"/>
        <dbReference type="ChEBI" id="CHEBI:29101"/>
        <dbReference type="ChEBI" id="CHEBI:58103"/>
        <dbReference type="ChEBI" id="CHEBI:58116"/>
        <dbReference type="ChEBI" id="CHEBI:58286"/>
        <dbReference type="ChEBI" id="CHEBI:58319"/>
        <dbReference type="EC" id="7.2.1.4"/>
    </reaction>
</comment>
<dbReference type="GeneID" id="10773099"/>
<reference evidence="11" key="1">
    <citation type="submission" date="2011-05" db="EMBL/GenBank/DDBJ databases">
        <title>Complete sequence of chromosome of Methanothermococcus okinawensis IH1.</title>
        <authorList>
            <consortium name="US DOE Joint Genome Institute"/>
            <person name="Lucas S."/>
            <person name="Han J."/>
            <person name="Lapidus A."/>
            <person name="Cheng J.-F."/>
            <person name="Goodwin L."/>
            <person name="Pitluck S."/>
            <person name="Peters L."/>
            <person name="Mikhailova N."/>
            <person name="Held B."/>
            <person name="Han C."/>
            <person name="Tapia R."/>
            <person name="Land M."/>
            <person name="Hauser L."/>
            <person name="Kyrpides N."/>
            <person name="Ivanova N."/>
            <person name="Pagani I."/>
            <person name="Sieprawska-Lupa M."/>
            <person name="Takai K."/>
            <person name="Miyazaki J."/>
            <person name="Whitman W."/>
            <person name="Woyke T."/>
        </authorList>
    </citation>
    <scope>NUCLEOTIDE SEQUENCE</scope>
    <source>
        <strain evidence="11">IH1</strain>
    </source>
</reference>
<dbReference type="Pfam" id="PF04210">
    <property type="entry name" value="MtrG"/>
    <property type="match status" value="1"/>
</dbReference>
<dbReference type="GO" id="GO:0030269">
    <property type="term" value="F:tetrahydromethanopterin S-methyltransferase activity"/>
    <property type="evidence" value="ECO:0007669"/>
    <property type="project" value="UniProtKB-UniRule"/>
</dbReference>
<dbReference type="UniPathway" id="UPA00640">
    <property type="reaction ID" value="UER00698"/>
</dbReference>
<keyword evidence="1 10" id="KW-1003">Cell membrane</keyword>
<accession>F8ALH2</accession>
<dbReference type="NCBIfam" id="TIGR01149">
    <property type="entry name" value="mtrG"/>
    <property type="match status" value="1"/>
</dbReference>
<comment type="similarity">
    <text evidence="10">Belongs to the MtrG family.</text>
</comment>
<evidence type="ECO:0000256" key="5">
    <source>
        <dbReference type="ARBA" id="ARBA00022692"/>
    </source>
</evidence>
<dbReference type="InterPro" id="IPR005866">
    <property type="entry name" value="THM_MeTrfase_su_G"/>
</dbReference>
<protein>
    <recommendedName>
        <fullName evidence="10">Tetrahydromethanopterin S-methyltransferase subunit G</fullName>
        <ecNumber evidence="10">7.2.1.4</ecNumber>
    </recommendedName>
    <alternativeName>
        <fullName evidence="10">N5-methyltetrahydromethanopterin--coenzyme M methyltransferase subunit G</fullName>
    </alternativeName>
</protein>
<evidence type="ECO:0000256" key="8">
    <source>
        <dbReference type="ARBA" id="ARBA00022994"/>
    </source>
</evidence>
<keyword evidence="5 10" id="KW-0812">Transmembrane</keyword>
<evidence type="ECO:0000256" key="1">
    <source>
        <dbReference type="ARBA" id="ARBA00022475"/>
    </source>
</evidence>
<dbReference type="RefSeq" id="WP_013867103.1">
    <property type="nucleotide sequence ID" value="NC_015636.1"/>
</dbReference>
<evidence type="ECO:0000256" key="3">
    <source>
        <dbReference type="ARBA" id="ARBA00022603"/>
    </source>
</evidence>
<dbReference type="AlphaFoldDB" id="F8ALH2"/>
<comment type="pathway">
    <text evidence="10">One-carbon metabolism; methanogenesis from CO(2); methyl-coenzyme M from 5,10-methylene-5,6,7,8-tetrahydromethanopterin: step 2/2.</text>
</comment>
<organism evidence="11 12">
    <name type="scientific">Methanothermococcus okinawensis (strain DSM 14208 / JCM 11175 / IH1)</name>
    <dbReference type="NCBI Taxonomy" id="647113"/>
    <lineage>
        <taxon>Archaea</taxon>
        <taxon>Methanobacteriati</taxon>
        <taxon>Methanobacteriota</taxon>
        <taxon>Methanomada group</taxon>
        <taxon>Methanococci</taxon>
        <taxon>Methanococcales</taxon>
        <taxon>Methanococcaceae</taxon>
        <taxon>Methanothermococcus</taxon>
    </lineage>
</organism>
<evidence type="ECO:0000256" key="2">
    <source>
        <dbReference type="ARBA" id="ARBA00022563"/>
    </source>
</evidence>
<dbReference type="STRING" id="647113.Metok_0949"/>
<evidence type="ECO:0000256" key="4">
    <source>
        <dbReference type="ARBA" id="ARBA00022679"/>
    </source>
</evidence>
<evidence type="ECO:0000313" key="12">
    <source>
        <dbReference type="Proteomes" id="UP000009296"/>
    </source>
</evidence>
<gene>
    <name evidence="10" type="primary">mtrG</name>
    <name evidence="11" type="ordered locus">Metok_0949</name>
</gene>
<keyword evidence="3 10" id="KW-0489">Methyltransferase</keyword>
<keyword evidence="6 10" id="KW-1278">Translocase</keyword>
<dbReference type="OrthoDB" id="147532at2157"/>
<keyword evidence="9 10" id="KW-0472">Membrane</keyword>
<comment type="subcellular location">
    <subcellularLocation>
        <location evidence="10">Cell membrane</location>
        <topology evidence="10">Single-pass membrane protein</topology>
    </subcellularLocation>
</comment>
<evidence type="ECO:0000256" key="6">
    <source>
        <dbReference type="ARBA" id="ARBA00022967"/>
    </source>
</evidence>
<dbReference type="GO" id="GO:0019386">
    <property type="term" value="P:methanogenesis, from carbon dioxide"/>
    <property type="evidence" value="ECO:0007669"/>
    <property type="project" value="UniProtKB-UniRule"/>
</dbReference>
<keyword evidence="8 10" id="KW-0484">Methanogenesis</keyword>
<evidence type="ECO:0000256" key="9">
    <source>
        <dbReference type="ARBA" id="ARBA00023136"/>
    </source>
</evidence>
<evidence type="ECO:0000256" key="10">
    <source>
        <dbReference type="HAMAP-Rule" id="MF_01500"/>
    </source>
</evidence>
<proteinExistence type="inferred from homology"/>
<keyword evidence="7 10" id="KW-1133">Transmembrane helix</keyword>
<evidence type="ECO:0000313" key="11">
    <source>
        <dbReference type="EMBL" id="AEH06919.1"/>
    </source>
</evidence>
<keyword evidence="4 10" id="KW-0808">Transferase</keyword>
<feature type="transmembrane region" description="Helical" evidence="10">
    <location>
        <begin position="54"/>
        <end position="75"/>
    </location>
</feature>